<accession>A0AAF0J5C8</accession>
<feature type="compositionally biased region" description="Basic and acidic residues" evidence="6">
    <location>
        <begin position="248"/>
        <end position="267"/>
    </location>
</feature>
<proteinExistence type="predicted"/>
<dbReference type="PANTHER" id="PTHR13952:SF5">
    <property type="entry name" value="U1 SMALL NUCLEAR RIBONUCLEOPROTEIN 70 KDA"/>
    <property type="match status" value="1"/>
</dbReference>
<evidence type="ECO:0000256" key="2">
    <source>
        <dbReference type="ARBA" id="ARBA00022884"/>
    </source>
</evidence>
<dbReference type="InterPro" id="IPR000504">
    <property type="entry name" value="RRM_dom"/>
</dbReference>
<reference evidence="8" key="1">
    <citation type="submission" date="2023-03" db="EMBL/GenBank/DDBJ databases">
        <title>Mating type loci evolution in Malassezia.</title>
        <authorList>
            <person name="Coelho M.A."/>
        </authorList>
    </citation>
    <scope>NUCLEOTIDE SEQUENCE</scope>
    <source>
        <strain evidence="8">CBS 11721</strain>
    </source>
</reference>
<dbReference type="EMBL" id="CP119877">
    <property type="protein sequence ID" value="WFD33930.1"/>
    <property type="molecule type" value="Genomic_DNA"/>
</dbReference>
<gene>
    <name evidence="8" type="ORF">MCUN1_000756</name>
</gene>
<sequence length="292" mass="33207">MTSQLPPPLLRFFTARPPLDYARPLKRDIDPNAPPRSRSKAAVEKGHVRPLTGIAEYLDRARDEIAAPPKGPLTHAVVTQVEMHREERARQRAETRSRMEREYNPKTDTHAVGDPFKTLFLARLSYATTEDDLQKEFDRYGPIERIHLVRDRDGKSRGYAFILYERERDMRTAYNRTEGIRIDGRRIMVDVERGRTVRDWRPMRLGGGVGGHTRKPKRPVEPRIARGGRGGSRGSFRGARGGGAGRARSREGSYGPRRESRYRDRDAGGGFGGHSRPPPFGMDDRAAKRTRI</sequence>
<feature type="region of interest" description="Disordered" evidence="6">
    <location>
        <begin position="22"/>
        <end position="46"/>
    </location>
</feature>
<evidence type="ECO:0000313" key="8">
    <source>
        <dbReference type="EMBL" id="WFD33930.1"/>
    </source>
</evidence>
<dbReference type="GO" id="GO:0005685">
    <property type="term" value="C:U1 snRNP"/>
    <property type="evidence" value="ECO:0007669"/>
    <property type="project" value="TreeGrafter"/>
</dbReference>
<name>A0AAF0J5C8_9BASI</name>
<dbReference type="InterPro" id="IPR035979">
    <property type="entry name" value="RBD_domain_sf"/>
</dbReference>
<keyword evidence="3" id="KW-0539">Nucleus</keyword>
<dbReference type="Pfam" id="PF12220">
    <property type="entry name" value="U1snRNP70_N"/>
    <property type="match status" value="1"/>
</dbReference>
<dbReference type="AlphaFoldDB" id="A0AAF0J5C8"/>
<evidence type="ECO:0000256" key="5">
    <source>
        <dbReference type="PROSITE-ProRule" id="PRU00176"/>
    </source>
</evidence>
<dbReference type="GO" id="GO:0030619">
    <property type="term" value="F:U1 snRNA binding"/>
    <property type="evidence" value="ECO:0007669"/>
    <property type="project" value="InterPro"/>
</dbReference>
<dbReference type="InterPro" id="IPR034143">
    <property type="entry name" value="snRNP70_RRM"/>
</dbReference>
<dbReference type="Gene3D" id="3.30.70.330">
    <property type="match status" value="1"/>
</dbReference>
<dbReference type="PANTHER" id="PTHR13952">
    <property type="entry name" value="U1 SMALL NUCLEAR RIBONUCLEOPROTEIN 70 KD"/>
    <property type="match status" value="1"/>
</dbReference>
<keyword evidence="4" id="KW-0687">Ribonucleoprotein</keyword>
<feature type="domain" description="RRM" evidence="7">
    <location>
        <begin position="117"/>
        <end position="194"/>
    </location>
</feature>
<evidence type="ECO:0000313" key="9">
    <source>
        <dbReference type="Proteomes" id="UP001219933"/>
    </source>
</evidence>
<dbReference type="GO" id="GO:0000398">
    <property type="term" value="P:mRNA splicing, via spliceosome"/>
    <property type="evidence" value="ECO:0007669"/>
    <property type="project" value="TreeGrafter"/>
</dbReference>
<dbReference type="Pfam" id="PF00076">
    <property type="entry name" value="RRM_1"/>
    <property type="match status" value="1"/>
</dbReference>
<dbReference type="PROSITE" id="PS50102">
    <property type="entry name" value="RRM"/>
    <property type="match status" value="1"/>
</dbReference>
<organism evidence="8 9">
    <name type="scientific">Malassezia cuniculi</name>
    <dbReference type="NCBI Taxonomy" id="948313"/>
    <lineage>
        <taxon>Eukaryota</taxon>
        <taxon>Fungi</taxon>
        <taxon>Dikarya</taxon>
        <taxon>Basidiomycota</taxon>
        <taxon>Ustilaginomycotina</taxon>
        <taxon>Malasseziomycetes</taxon>
        <taxon>Malasseziales</taxon>
        <taxon>Malasseziaceae</taxon>
        <taxon>Malassezia</taxon>
    </lineage>
</organism>
<dbReference type="GO" id="GO:0071011">
    <property type="term" value="C:precatalytic spliceosome"/>
    <property type="evidence" value="ECO:0007669"/>
    <property type="project" value="TreeGrafter"/>
</dbReference>
<dbReference type="InterPro" id="IPR012677">
    <property type="entry name" value="Nucleotide-bd_a/b_plait_sf"/>
</dbReference>
<keyword evidence="9" id="KW-1185">Reference proteome</keyword>
<feature type="region of interest" description="Disordered" evidence="6">
    <location>
        <begin position="202"/>
        <end position="292"/>
    </location>
</feature>
<evidence type="ECO:0000256" key="3">
    <source>
        <dbReference type="ARBA" id="ARBA00023242"/>
    </source>
</evidence>
<evidence type="ECO:0000256" key="1">
    <source>
        <dbReference type="ARBA" id="ARBA00004123"/>
    </source>
</evidence>
<dbReference type="GO" id="GO:0003729">
    <property type="term" value="F:mRNA binding"/>
    <property type="evidence" value="ECO:0007669"/>
    <property type="project" value="TreeGrafter"/>
</dbReference>
<dbReference type="CDD" id="cd12236">
    <property type="entry name" value="RRM_snRNP70"/>
    <property type="match status" value="1"/>
</dbReference>
<dbReference type="InterPro" id="IPR022023">
    <property type="entry name" value="U1snRNP70_N"/>
</dbReference>
<evidence type="ECO:0000256" key="4">
    <source>
        <dbReference type="ARBA" id="ARBA00023274"/>
    </source>
</evidence>
<evidence type="ECO:0000259" key="7">
    <source>
        <dbReference type="PROSITE" id="PS50102"/>
    </source>
</evidence>
<protein>
    <recommendedName>
        <fullName evidence="7">RRM domain-containing protein</fullName>
    </recommendedName>
</protein>
<dbReference type="FunFam" id="3.30.70.330:FF:000132">
    <property type="entry name" value="Small nuclear ribonucleoprotein U11/U12 subunit 35"/>
    <property type="match status" value="1"/>
</dbReference>
<feature type="region of interest" description="Disordered" evidence="6">
    <location>
        <begin position="82"/>
        <end position="101"/>
    </location>
</feature>
<keyword evidence="2 5" id="KW-0694">RNA-binding</keyword>
<dbReference type="InterPro" id="IPR051183">
    <property type="entry name" value="U1_U11-U12_snRNP_70-35kDa"/>
</dbReference>
<evidence type="ECO:0000256" key="6">
    <source>
        <dbReference type="SAM" id="MobiDB-lite"/>
    </source>
</evidence>
<dbReference type="SUPFAM" id="SSF54928">
    <property type="entry name" value="RNA-binding domain, RBD"/>
    <property type="match status" value="1"/>
</dbReference>
<feature type="compositionally biased region" description="Basic and acidic residues" evidence="6">
    <location>
        <begin position="282"/>
        <end position="292"/>
    </location>
</feature>
<comment type="subcellular location">
    <subcellularLocation>
        <location evidence="1">Nucleus</location>
    </subcellularLocation>
</comment>
<dbReference type="GO" id="GO:0071004">
    <property type="term" value="C:U2-type prespliceosome"/>
    <property type="evidence" value="ECO:0007669"/>
    <property type="project" value="TreeGrafter"/>
</dbReference>
<feature type="compositionally biased region" description="Gly residues" evidence="6">
    <location>
        <begin position="227"/>
        <end position="245"/>
    </location>
</feature>
<dbReference type="SMART" id="SM00360">
    <property type="entry name" value="RRM"/>
    <property type="match status" value="1"/>
</dbReference>
<dbReference type="Proteomes" id="UP001219933">
    <property type="component" value="Chromosome 1"/>
</dbReference>